<feature type="non-terminal residue" evidence="2">
    <location>
        <position position="277"/>
    </location>
</feature>
<comment type="caution">
    <text evidence="2">The sequence shown here is derived from an EMBL/GenBank/DDBJ whole genome shotgun (WGS) entry which is preliminary data.</text>
</comment>
<evidence type="ECO:0000256" key="1">
    <source>
        <dbReference type="SAM" id="SignalP"/>
    </source>
</evidence>
<accession>A0A956RR57</accession>
<feature type="signal peptide" evidence="1">
    <location>
        <begin position="1"/>
        <end position="24"/>
    </location>
</feature>
<protein>
    <submittedName>
        <fullName evidence="2">Uncharacterized protein</fullName>
    </submittedName>
</protein>
<dbReference type="AlphaFoldDB" id="A0A956RR57"/>
<dbReference type="EMBL" id="JAGQHR010000617">
    <property type="protein sequence ID" value="MCA9729237.1"/>
    <property type="molecule type" value="Genomic_DNA"/>
</dbReference>
<proteinExistence type="predicted"/>
<organism evidence="2 3">
    <name type="scientific">Eiseniibacteriota bacterium</name>
    <dbReference type="NCBI Taxonomy" id="2212470"/>
    <lineage>
        <taxon>Bacteria</taxon>
        <taxon>Candidatus Eiseniibacteriota</taxon>
    </lineage>
</organism>
<dbReference type="Gene3D" id="3.40.50.10610">
    <property type="entry name" value="ABC-type transport auxiliary lipoprotein component"/>
    <property type="match status" value="2"/>
</dbReference>
<reference evidence="2" key="1">
    <citation type="submission" date="2020-04" db="EMBL/GenBank/DDBJ databases">
        <authorList>
            <person name="Zhang T."/>
        </authorList>
    </citation>
    <scope>NUCLEOTIDE SEQUENCE</scope>
    <source>
        <strain evidence="2">HKST-UBA01</strain>
    </source>
</reference>
<name>A0A956RR57_UNCEI</name>
<reference evidence="2" key="2">
    <citation type="journal article" date="2021" name="Microbiome">
        <title>Successional dynamics and alternative stable states in a saline activated sludge microbial community over 9 years.</title>
        <authorList>
            <person name="Wang Y."/>
            <person name="Ye J."/>
            <person name="Ju F."/>
            <person name="Liu L."/>
            <person name="Boyd J.A."/>
            <person name="Deng Y."/>
            <person name="Parks D.H."/>
            <person name="Jiang X."/>
            <person name="Yin X."/>
            <person name="Woodcroft B.J."/>
            <person name="Tyson G.W."/>
            <person name="Hugenholtz P."/>
            <person name="Polz M.F."/>
            <person name="Zhang T."/>
        </authorList>
    </citation>
    <scope>NUCLEOTIDE SEQUENCE</scope>
    <source>
        <strain evidence="2">HKST-UBA01</strain>
    </source>
</reference>
<dbReference type="PROSITE" id="PS51257">
    <property type="entry name" value="PROKAR_LIPOPROTEIN"/>
    <property type="match status" value="1"/>
</dbReference>
<keyword evidence="1" id="KW-0732">Signal</keyword>
<evidence type="ECO:0000313" key="3">
    <source>
        <dbReference type="Proteomes" id="UP000697710"/>
    </source>
</evidence>
<feature type="chain" id="PRO_5036705951" evidence="1">
    <location>
        <begin position="25"/>
        <end position="277"/>
    </location>
</feature>
<sequence length="277" mass="29576">MWRLGFASVFAIALACLSGTRAGAANPLWGDDATPVALLPLVDYSEFGASDSLILSVLETELADRGIAFRSPDELRPVLRAHRIRSQGSLSQNEAEILARESGVGRALFTVVCGYAVDRAPEFALSLRVVDLRTMDVEGAAVASAVGDDFAGWFGVGRKEESAALVAPIVRKALAELERSPSHHLDLPRLLVVPFDDVGEHPRAGEVVTEAAFAELFAAGWPVVEPGLARDLFLRRHVVPRGGVDAPTLQALRDSLGVELVLTGEVQTFRSAQSSAE</sequence>
<gene>
    <name evidence="2" type="ORF">KC729_16235</name>
</gene>
<evidence type="ECO:0000313" key="2">
    <source>
        <dbReference type="EMBL" id="MCA9729237.1"/>
    </source>
</evidence>
<dbReference type="Proteomes" id="UP000697710">
    <property type="component" value="Unassembled WGS sequence"/>
</dbReference>